<protein>
    <recommendedName>
        <fullName evidence="7">UvrABC system protein C</fullName>
        <shortName evidence="7">Protein UvrC</shortName>
    </recommendedName>
    <alternativeName>
        <fullName evidence="7">Excinuclease ABC subunit C</fullName>
    </alternativeName>
</protein>
<dbReference type="HOGENOM" id="CLU_014841_3_2_7"/>
<dbReference type="HAMAP" id="MF_00203">
    <property type="entry name" value="UvrC"/>
    <property type="match status" value="1"/>
</dbReference>
<dbReference type="InterPro" id="IPR010994">
    <property type="entry name" value="RuvA_2-like"/>
</dbReference>
<dbReference type="PANTHER" id="PTHR30562">
    <property type="entry name" value="UVRC/OXIDOREDUCTASE"/>
    <property type="match status" value="1"/>
</dbReference>
<dbReference type="eggNOG" id="COG0322">
    <property type="taxonomic scope" value="Bacteria"/>
</dbReference>
<dbReference type="InterPro" id="IPR001162">
    <property type="entry name" value="UvrC_RNase_H_dom"/>
</dbReference>
<dbReference type="InterPro" id="IPR036876">
    <property type="entry name" value="UVR_dom_sf"/>
</dbReference>
<dbReference type="GO" id="GO:0005737">
    <property type="term" value="C:cytoplasm"/>
    <property type="evidence" value="ECO:0007669"/>
    <property type="project" value="UniProtKB-SubCell"/>
</dbReference>
<dbReference type="GO" id="GO:0009432">
    <property type="term" value="P:SOS response"/>
    <property type="evidence" value="ECO:0007669"/>
    <property type="project" value="UniProtKB-UniRule"/>
</dbReference>
<comment type="similarity">
    <text evidence="7">Belongs to the UvrC family.</text>
</comment>
<dbReference type="GO" id="GO:0003677">
    <property type="term" value="F:DNA binding"/>
    <property type="evidence" value="ECO:0007669"/>
    <property type="project" value="UniProtKB-UniRule"/>
</dbReference>
<dbReference type="GO" id="GO:0006289">
    <property type="term" value="P:nucleotide-excision repair"/>
    <property type="evidence" value="ECO:0007669"/>
    <property type="project" value="UniProtKB-UniRule"/>
</dbReference>
<reference evidence="13" key="2">
    <citation type="submission" date="2011-03" db="EMBL/GenBank/DDBJ databases">
        <title>The complete genome of Desulfobacca acetoxidans DSM 11109.</title>
        <authorList>
            <consortium name="US DOE Joint Genome Institute (JGI-PGF)"/>
            <person name="Lucas S."/>
            <person name="Copeland A."/>
            <person name="Lapidus A."/>
            <person name="Bruce D."/>
            <person name="Goodwin L."/>
            <person name="Pitluck S."/>
            <person name="Peters L."/>
            <person name="Kyrpides N."/>
            <person name="Mavromatis K."/>
            <person name="Ivanova N."/>
            <person name="Ovchinnikova G."/>
            <person name="Teshima H."/>
            <person name="Detter J.C."/>
            <person name="Han C."/>
            <person name="Land M."/>
            <person name="Hauser L."/>
            <person name="Markowitz V."/>
            <person name="Cheng J.-F."/>
            <person name="Hugenholtz P."/>
            <person name="Woyke T."/>
            <person name="Wu D."/>
            <person name="Spring S."/>
            <person name="Schueler E."/>
            <person name="Brambilla E."/>
            <person name="Klenk H.-P."/>
            <person name="Eisen J.A."/>
        </authorList>
    </citation>
    <scope>NUCLEOTIDE SEQUENCE [LARGE SCALE GENOMIC DNA]</scope>
    <source>
        <strain evidence="13">ATCC 700848 / DSM 11109 / ASRB2</strain>
    </source>
</reference>
<dbReference type="InterPro" id="IPR038476">
    <property type="entry name" value="UvrC_RNase_H_dom_sf"/>
</dbReference>
<dbReference type="CDD" id="cd10434">
    <property type="entry name" value="GIY-YIG_UvrC_Cho"/>
    <property type="match status" value="1"/>
</dbReference>
<dbReference type="PROSITE" id="PS50151">
    <property type="entry name" value="UVR"/>
    <property type="match status" value="1"/>
</dbReference>
<dbReference type="Gene3D" id="1.10.150.20">
    <property type="entry name" value="5' to 3' exonuclease, C-terminal subdomain"/>
    <property type="match status" value="1"/>
</dbReference>
<evidence type="ECO:0000313" key="13">
    <source>
        <dbReference type="Proteomes" id="UP000000483"/>
    </source>
</evidence>
<dbReference type="InterPro" id="IPR000305">
    <property type="entry name" value="GIY-YIG_endonuc"/>
</dbReference>
<evidence type="ECO:0000256" key="1">
    <source>
        <dbReference type="ARBA" id="ARBA00022490"/>
    </source>
</evidence>
<name>F2NE98_DESAR</name>
<dbReference type="InterPro" id="IPR050066">
    <property type="entry name" value="UvrABC_protein_C"/>
</dbReference>
<dbReference type="Pfam" id="PF22920">
    <property type="entry name" value="UvrC_RNaseH"/>
    <property type="match status" value="1"/>
</dbReference>
<keyword evidence="4 7" id="KW-0267">Excision nuclease</keyword>
<dbReference type="PANTHER" id="PTHR30562:SF1">
    <property type="entry name" value="UVRABC SYSTEM PROTEIN C"/>
    <property type="match status" value="1"/>
</dbReference>
<keyword evidence="1 7" id="KW-0963">Cytoplasm</keyword>
<dbReference type="SMART" id="SM00465">
    <property type="entry name" value="GIYc"/>
    <property type="match status" value="1"/>
</dbReference>
<reference evidence="12 13" key="1">
    <citation type="journal article" date="2011" name="Stand. Genomic Sci.">
        <title>Complete genome sequence of the acetate-degrading sulfate reducer Desulfobacca acetoxidans type strain (ASRB2).</title>
        <authorList>
            <person name="Goker M."/>
            <person name="Teshima H."/>
            <person name="Lapidus A."/>
            <person name="Nolan M."/>
            <person name="Lucas S."/>
            <person name="Hammon N."/>
            <person name="Deshpande S."/>
            <person name="Cheng J.F."/>
            <person name="Tapia R."/>
            <person name="Han C."/>
            <person name="Goodwin L."/>
            <person name="Pitluck S."/>
            <person name="Huntemann M."/>
            <person name="Liolios K."/>
            <person name="Ivanova N."/>
            <person name="Pagani I."/>
            <person name="Mavromatis K."/>
            <person name="Ovchinikova G."/>
            <person name="Pati A."/>
            <person name="Chen A."/>
            <person name="Palaniappan K."/>
            <person name="Land M."/>
            <person name="Hauser L."/>
            <person name="Brambilla E.M."/>
            <person name="Rohde M."/>
            <person name="Spring S."/>
            <person name="Detter J.C."/>
            <person name="Woyke T."/>
            <person name="Bristow J."/>
            <person name="Eisen J.A."/>
            <person name="Markowitz V."/>
            <person name="Hugenholtz P."/>
            <person name="Kyrpides N.C."/>
            <person name="Klenk H.P."/>
        </authorList>
    </citation>
    <scope>NUCLEOTIDE SEQUENCE [LARGE SCALE GENOMIC DNA]</scope>
    <source>
        <strain evidence="13">ATCC 700848 / DSM 11109 / ASRB2</strain>
    </source>
</reference>
<proteinExistence type="inferred from homology"/>
<dbReference type="PROSITE" id="PS50164">
    <property type="entry name" value="GIY_YIG"/>
    <property type="match status" value="1"/>
</dbReference>
<keyword evidence="5 7" id="KW-0234">DNA repair</keyword>
<evidence type="ECO:0000256" key="5">
    <source>
        <dbReference type="ARBA" id="ARBA00023204"/>
    </source>
</evidence>
<dbReference type="OrthoDB" id="9804933at2"/>
<evidence type="ECO:0000256" key="8">
    <source>
        <dbReference type="SAM" id="MobiDB-lite"/>
    </source>
</evidence>
<keyword evidence="3 7" id="KW-0228">DNA excision</keyword>
<evidence type="ECO:0000256" key="4">
    <source>
        <dbReference type="ARBA" id="ARBA00022881"/>
    </source>
</evidence>
<dbReference type="InterPro" id="IPR004791">
    <property type="entry name" value="UvrC"/>
</dbReference>
<comment type="function">
    <text evidence="7">The UvrABC repair system catalyzes the recognition and processing of DNA lesions. UvrC both incises the 5' and 3' sides of the lesion. The N-terminal half is responsible for the 3' incision and the C-terminal half is responsible for the 5' incision.</text>
</comment>
<evidence type="ECO:0000256" key="3">
    <source>
        <dbReference type="ARBA" id="ARBA00022769"/>
    </source>
</evidence>
<organism evidence="12 13">
    <name type="scientific">Desulfobacca acetoxidans (strain ATCC 700848 / DSM 11109 / ASRB2)</name>
    <dbReference type="NCBI Taxonomy" id="880072"/>
    <lineage>
        <taxon>Bacteria</taxon>
        <taxon>Pseudomonadati</taxon>
        <taxon>Thermodesulfobacteriota</taxon>
        <taxon>Desulfobaccia</taxon>
        <taxon>Desulfobaccales</taxon>
        <taxon>Desulfobaccaceae</taxon>
        <taxon>Desulfobacca</taxon>
    </lineage>
</organism>
<keyword evidence="13" id="KW-1185">Reference proteome</keyword>
<dbReference type="STRING" id="880072.Desac_2929"/>
<dbReference type="Pfam" id="PF02151">
    <property type="entry name" value="UVR"/>
    <property type="match status" value="1"/>
</dbReference>
<dbReference type="Gene3D" id="3.40.1440.10">
    <property type="entry name" value="GIY-YIG endonuclease"/>
    <property type="match status" value="1"/>
</dbReference>
<dbReference type="NCBIfam" id="TIGR00194">
    <property type="entry name" value="uvrC"/>
    <property type="match status" value="1"/>
</dbReference>
<feature type="domain" description="GIY-YIG" evidence="10">
    <location>
        <begin position="20"/>
        <end position="97"/>
    </location>
</feature>
<keyword evidence="2 7" id="KW-0227">DNA damage</keyword>
<dbReference type="Pfam" id="PF08459">
    <property type="entry name" value="UvrC_RNaseH_dom"/>
    <property type="match status" value="1"/>
</dbReference>
<feature type="compositionally biased region" description="Polar residues" evidence="8">
    <location>
        <begin position="615"/>
        <end position="624"/>
    </location>
</feature>
<dbReference type="SUPFAM" id="SSF47781">
    <property type="entry name" value="RuvA domain 2-like"/>
    <property type="match status" value="1"/>
</dbReference>
<evidence type="ECO:0000259" key="11">
    <source>
        <dbReference type="PROSITE" id="PS50165"/>
    </source>
</evidence>
<evidence type="ECO:0000256" key="6">
    <source>
        <dbReference type="ARBA" id="ARBA00023236"/>
    </source>
</evidence>
<dbReference type="SUPFAM" id="SSF82771">
    <property type="entry name" value="GIY-YIG endonuclease"/>
    <property type="match status" value="1"/>
</dbReference>
<dbReference type="Gene3D" id="3.30.420.340">
    <property type="entry name" value="UvrC, RNAse H endonuclease domain"/>
    <property type="match status" value="1"/>
</dbReference>
<evidence type="ECO:0000313" key="12">
    <source>
        <dbReference type="EMBL" id="AEB10728.1"/>
    </source>
</evidence>
<dbReference type="FunFam" id="3.40.1440.10:FF:000001">
    <property type="entry name" value="UvrABC system protein C"/>
    <property type="match status" value="1"/>
</dbReference>
<sequence>MPNHHPLCPALAAALPHIPSGCGVYLFKGAREEVLYVGKAVNLKNRLQSYLRDQPGLKTAALLEHIVLVDFLVTATEREALILERNLIKQHRPRYNINLRDDKNFLCLRLDIREEVPRLRLVRRFAPDGARYFGPYTSSAAVRELLKFMKKVFRLRSCKDRGIPKRIRPCLNYQMGQCLAPCCGLVSLADYHQAAQEALLFLQGQGRKLRQELTVKMHQAAAELRYEEAASLRDRLALLERTLAQQVVQNPSTKDQDVLGLAREEETVMVVVLLVRRGMVTGSLPYFFKKVQEDDADLLEAFLKQYYSPDRFVPDEVLSPLNLEDKEVLEDLLKEQKGANVRLLFPRQGPRRQLLDLAQDNAMAALKRQLSLGPQIDPAVELQERLKLGAPPRRLACLDISHLQGSQPVGAMVVFWDNQPDKSAYRRFRIRDVVGQDDPAMLAETVRRQFTAGDSALPDLLVIDGGLGQLSVVGKTLEDIGIADRLPVIGLAKAGILADGRAVRDRIYLPGRKNPLFLPPNSPALFLLMRLRDEAHRFAISFHRKKAREQALHSVLDQIPGLGPKRRQRLMQRFPDIASLHRAPLAELINMPNLPRSVAEDLHRLLNNEGHATPEPQSAPESGQNGVGAADSPEAPGGTPLLESPARESQ</sequence>
<dbReference type="PROSITE" id="PS50165">
    <property type="entry name" value="UVRC"/>
    <property type="match status" value="1"/>
</dbReference>
<dbReference type="GO" id="GO:0009380">
    <property type="term" value="C:excinuclease repair complex"/>
    <property type="evidence" value="ECO:0007669"/>
    <property type="project" value="InterPro"/>
</dbReference>
<dbReference type="AlphaFoldDB" id="F2NE98"/>
<dbReference type="KEGG" id="dao:Desac_2929"/>
<keyword evidence="6 7" id="KW-0742">SOS response</keyword>
<dbReference type="GO" id="GO:0009381">
    <property type="term" value="F:excinuclease ABC activity"/>
    <property type="evidence" value="ECO:0007669"/>
    <property type="project" value="UniProtKB-UniRule"/>
</dbReference>
<dbReference type="InterPro" id="IPR001943">
    <property type="entry name" value="UVR_dom"/>
</dbReference>
<dbReference type="Proteomes" id="UP000000483">
    <property type="component" value="Chromosome"/>
</dbReference>
<feature type="domain" description="UvrC family homology region profile" evidence="11">
    <location>
        <begin position="258"/>
        <end position="477"/>
    </location>
</feature>
<dbReference type="Pfam" id="PF01541">
    <property type="entry name" value="GIY-YIG"/>
    <property type="match status" value="1"/>
</dbReference>
<gene>
    <name evidence="7" type="primary">uvrC</name>
    <name evidence="12" type="ordered locus">Desac_2929</name>
</gene>
<dbReference type="InterPro" id="IPR035901">
    <property type="entry name" value="GIY-YIG_endonuc_sf"/>
</dbReference>
<comment type="subcellular location">
    <subcellularLocation>
        <location evidence="7">Cytoplasm</location>
    </subcellularLocation>
</comment>
<dbReference type="Gene3D" id="4.10.860.10">
    <property type="entry name" value="UVR domain"/>
    <property type="match status" value="1"/>
</dbReference>
<evidence type="ECO:0000256" key="7">
    <source>
        <dbReference type="HAMAP-Rule" id="MF_00203"/>
    </source>
</evidence>
<dbReference type="SUPFAM" id="SSF46600">
    <property type="entry name" value="C-terminal UvrC-binding domain of UvrB"/>
    <property type="match status" value="1"/>
</dbReference>
<dbReference type="EMBL" id="CP002629">
    <property type="protein sequence ID" value="AEB10728.1"/>
    <property type="molecule type" value="Genomic_DNA"/>
</dbReference>
<evidence type="ECO:0000259" key="10">
    <source>
        <dbReference type="PROSITE" id="PS50164"/>
    </source>
</evidence>
<comment type="subunit">
    <text evidence="7">Interacts with UvrB in an incision complex.</text>
</comment>
<accession>F2NE98</accession>
<feature type="domain" description="UVR" evidence="9">
    <location>
        <begin position="207"/>
        <end position="242"/>
    </location>
</feature>
<evidence type="ECO:0000256" key="2">
    <source>
        <dbReference type="ARBA" id="ARBA00022763"/>
    </source>
</evidence>
<feature type="region of interest" description="Disordered" evidence="8">
    <location>
        <begin position="609"/>
        <end position="650"/>
    </location>
</feature>
<evidence type="ECO:0000259" key="9">
    <source>
        <dbReference type="PROSITE" id="PS50151"/>
    </source>
</evidence>
<dbReference type="InterPro" id="IPR047296">
    <property type="entry name" value="GIY-YIG_UvrC_Cho"/>
</dbReference>